<dbReference type="STRING" id="1133569.FD21_GL001274"/>
<keyword evidence="3" id="KW-1185">Reference proteome</keyword>
<evidence type="ECO:0000313" key="2">
    <source>
        <dbReference type="EMBL" id="KRM87695.1"/>
    </source>
</evidence>
<accession>A0A0R2C742</accession>
<name>A0A0R2C742_9LACO</name>
<dbReference type="OrthoDB" id="9784707at2"/>
<dbReference type="GO" id="GO:1990189">
    <property type="term" value="F:protein N-terminal-serine acetyltransferase activity"/>
    <property type="evidence" value="ECO:0007669"/>
    <property type="project" value="TreeGrafter"/>
</dbReference>
<protein>
    <submittedName>
        <fullName evidence="2">Acetyltransferase</fullName>
    </submittedName>
</protein>
<dbReference type="PATRIC" id="fig|1133569.4.peg.1406"/>
<reference evidence="2 3" key="1">
    <citation type="journal article" date="2015" name="Genome Announc.">
        <title>Expanding the biotechnology potential of lactobacilli through comparative genomics of 213 strains and associated genera.</title>
        <authorList>
            <person name="Sun Z."/>
            <person name="Harris H.M."/>
            <person name="McCann A."/>
            <person name="Guo C."/>
            <person name="Argimon S."/>
            <person name="Zhang W."/>
            <person name="Yang X."/>
            <person name="Jeffery I.B."/>
            <person name="Cooney J.C."/>
            <person name="Kagawa T.F."/>
            <person name="Liu W."/>
            <person name="Song Y."/>
            <person name="Salvetti E."/>
            <person name="Wrobel A."/>
            <person name="Rasinkangas P."/>
            <person name="Parkhill J."/>
            <person name="Rea M.C."/>
            <person name="O'Sullivan O."/>
            <person name="Ritari J."/>
            <person name="Douillard F.P."/>
            <person name="Paul Ross R."/>
            <person name="Yang R."/>
            <person name="Briner A.E."/>
            <person name="Felis G.E."/>
            <person name="de Vos W.M."/>
            <person name="Barrangou R."/>
            <person name="Klaenhammer T.R."/>
            <person name="Caufield P.W."/>
            <person name="Cui Y."/>
            <person name="Zhang H."/>
            <person name="O'Toole P.W."/>
        </authorList>
    </citation>
    <scope>NUCLEOTIDE SEQUENCE [LARGE SCALE GENOMIC DNA]</scope>
    <source>
        <strain evidence="2 3">DSM 20605</strain>
    </source>
</reference>
<organism evidence="2 3">
    <name type="scientific">Liquorilactobacillus vini DSM 20605</name>
    <dbReference type="NCBI Taxonomy" id="1133569"/>
    <lineage>
        <taxon>Bacteria</taxon>
        <taxon>Bacillati</taxon>
        <taxon>Bacillota</taxon>
        <taxon>Bacilli</taxon>
        <taxon>Lactobacillales</taxon>
        <taxon>Lactobacillaceae</taxon>
        <taxon>Liquorilactobacillus</taxon>
    </lineage>
</organism>
<dbReference type="Gene3D" id="3.40.630.30">
    <property type="match status" value="1"/>
</dbReference>
<dbReference type="Proteomes" id="UP000051576">
    <property type="component" value="Unassembled WGS sequence"/>
</dbReference>
<dbReference type="eggNOG" id="COG1670">
    <property type="taxonomic scope" value="Bacteria"/>
</dbReference>
<dbReference type="PANTHER" id="PTHR43441">
    <property type="entry name" value="RIBOSOMAL-PROTEIN-SERINE ACETYLTRANSFERASE"/>
    <property type="match status" value="1"/>
</dbReference>
<proteinExistence type="predicted"/>
<dbReference type="SUPFAM" id="SSF55729">
    <property type="entry name" value="Acyl-CoA N-acyltransferases (Nat)"/>
    <property type="match status" value="1"/>
</dbReference>
<feature type="domain" description="N-acetyltransferase" evidence="1">
    <location>
        <begin position="15"/>
        <end position="150"/>
    </location>
</feature>
<dbReference type="EMBL" id="AYYX01000036">
    <property type="protein sequence ID" value="KRM87695.1"/>
    <property type="molecule type" value="Genomic_DNA"/>
</dbReference>
<evidence type="ECO:0000313" key="3">
    <source>
        <dbReference type="Proteomes" id="UP000051576"/>
    </source>
</evidence>
<dbReference type="PANTHER" id="PTHR43441:SF11">
    <property type="entry name" value="RIBOSOMAL-PROTEIN-SERINE ACETYLTRANSFERASE"/>
    <property type="match status" value="1"/>
</dbReference>
<dbReference type="InterPro" id="IPR051908">
    <property type="entry name" value="Ribosomal_N-acetyltransferase"/>
</dbReference>
<evidence type="ECO:0000259" key="1">
    <source>
        <dbReference type="Pfam" id="PF13302"/>
    </source>
</evidence>
<keyword evidence="2" id="KW-0808">Transferase</keyword>
<comment type="caution">
    <text evidence="2">The sequence shown here is derived from an EMBL/GenBank/DDBJ whole genome shotgun (WGS) entry which is preliminary data.</text>
</comment>
<gene>
    <name evidence="2" type="ORF">FD21_GL001274</name>
</gene>
<dbReference type="Pfam" id="PF13302">
    <property type="entry name" value="Acetyltransf_3"/>
    <property type="match status" value="1"/>
</dbReference>
<dbReference type="GO" id="GO:0008999">
    <property type="term" value="F:protein-N-terminal-alanine acetyltransferase activity"/>
    <property type="evidence" value="ECO:0007669"/>
    <property type="project" value="TreeGrafter"/>
</dbReference>
<dbReference type="GO" id="GO:0005737">
    <property type="term" value="C:cytoplasm"/>
    <property type="evidence" value="ECO:0007669"/>
    <property type="project" value="TreeGrafter"/>
</dbReference>
<dbReference type="AlphaFoldDB" id="A0A0R2C742"/>
<dbReference type="InterPro" id="IPR000182">
    <property type="entry name" value="GNAT_dom"/>
</dbReference>
<dbReference type="InterPro" id="IPR016181">
    <property type="entry name" value="Acyl_CoA_acyltransferase"/>
</dbReference>
<sequence>MFAYHVDNQIDLALPRPEIDSPALFSLIVASRKKLVAWLPWVLKIKSAEDELTFLKSVCQHYGEGKSLNTVIYYENQPAGMISFNKFKKTDQSADIGYWLGNKFTKKGIMQRSVKAMCQLGFNDYQLNKIVINAAVENQPSNHVAQSCSFHFDGVLRANEYLIDGHFHDENHWSLLKSEWEQRK</sequence>
<dbReference type="RefSeq" id="WP_010581302.1">
    <property type="nucleotide sequence ID" value="NZ_AHYZ01000177.1"/>
</dbReference>